<gene>
    <name evidence="2" type="ORF">PVAP13_6NG183700</name>
</gene>
<feature type="compositionally biased region" description="Low complexity" evidence="1">
    <location>
        <begin position="136"/>
        <end position="174"/>
    </location>
</feature>
<keyword evidence="3" id="KW-1185">Reference proteome</keyword>
<name>A0A8T0QX43_PANVG</name>
<evidence type="ECO:0000256" key="1">
    <source>
        <dbReference type="SAM" id="MobiDB-lite"/>
    </source>
</evidence>
<dbReference type="EMBL" id="CM029048">
    <property type="protein sequence ID" value="KAG2577827.1"/>
    <property type="molecule type" value="Genomic_DNA"/>
</dbReference>
<reference evidence="2" key="1">
    <citation type="submission" date="2020-05" db="EMBL/GenBank/DDBJ databases">
        <title>WGS assembly of Panicum virgatum.</title>
        <authorList>
            <person name="Lovell J.T."/>
            <person name="Jenkins J."/>
            <person name="Shu S."/>
            <person name="Juenger T.E."/>
            <person name="Schmutz J."/>
        </authorList>
    </citation>
    <scope>NUCLEOTIDE SEQUENCE</scope>
    <source>
        <strain evidence="2">AP13</strain>
    </source>
</reference>
<organism evidence="2 3">
    <name type="scientific">Panicum virgatum</name>
    <name type="common">Blackwell switchgrass</name>
    <dbReference type="NCBI Taxonomy" id="38727"/>
    <lineage>
        <taxon>Eukaryota</taxon>
        <taxon>Viridiplantae</taxon>
        <taxon>Streptophyta</taxon>
        <taxon>Embryophyta</taxon>
        <taxon>Tracheophyta</taxon>
        <taxon>Spermatophyta</taxon>
        <taxon>Magnoliopsida</taxon>
        <taxon>Liliopsida</taxon>
        <taxon>Poales</taxon>
        <taxon>Poaceae</taxon>
        <taxon>PACMAD clade</taxon>
        <taxon>Panicoideae</taxon>
        <taxon>Panicodae</taxon>
        <taxon>Paniceae</taxon>
        <taxon>Panicinae</taxon>
        <taxon>Panicum</taxon>
        <taxon>Panicum sect. Hiantes</taxon>
    </lineage>
</organism>
<feature type="region of interest" description="Disordered" evidence="1">
    <location>
        <begin position="116"/>
        <end position="174"/>
    </location>
</feature>
<evidence type="ECO:0000313" key="3">
    <source>
        <dbReference type="Proteomes" id="UP000823388"/>
    </source>
</evidence>
<proteinExistence type="predicted"/>
<comment type="caution">
    <text evidence="2">The sequence shown here is derived from an EMBL/GenBank/DDBJ whole genome shotgun (WGS) entry which is preliminary data.</text>
</comment>
<sequence length="174" mass="18397">MYFCGEGNPSTGDQSTIQDQVNLHTALESNEECTQKEELTSRNGKEDVGKDEETNVKKIIENLKMGSEEDKKTAALLEERHRQRVGGAKLHLGGSATMPAQAKRLAKPVFAKPPVANMSAFLPPNKKKQTKTAQITGNSSTAGTTSSTAGTGSGNKAQKKATASSSSSRASSSK</sequence>
<accession>A0A8T0QX43</accession>
<feature type="region of interest" description="Disordered" evidence="1">
    <location>
        <begin position="28"/>
        <end position="52"/>
    </location>
</feature>
<dbReference type="AlphaFoldDB" id="A0A8T0QX43"/>
<protein>
    <submittedName>
        <fullName evidence="2">Uncharacterized protein</fullName>
    </submittedName>
</protein>
<feature type="compositionally biased region" description="Basic and acidic residues" evidence="1">
    <location>
        <begin position="33"/>
        <end position="52"/>
    </location>
</feature>
<dbReference type="Proteomes" id="UP000823388">
    <property type="component" value="Chromosome 6N"/>
</dbReference>
<evidence type="ECO:0000313" key="2">
    <source>
        <dbReference type="EMBL" id="KAG2577827.1"/>
    </source>
</evidence>